<name>A0A6L2KL34_TANCI</name>
<comment type="caution">
    <text evidence="1">The sequence shown here is derived from an EMBL/GenBank/DDBJ whole genome shotgun (WGS) entry which is preliminary data.</text>
</comment>
<organism evidence="1">
    <name type="scientific">Tanacetum cinerariifolium</name>
    <name type="common">Dalmatian daisy</name>
    <name type="synonym">Chrysanthemum cinerariifolium</name>
    <dbReference type="NCBI Taxonomy" id="118510"/>
    <lineage>
        <taxon>Eukaryota</taxon>
        <taxon>Viridiplantae</taxon>
        <taxon>Streptophyta</taxon>
        <taxon>Embryophyta</taxon>
        <taxon>Tracheophyta</taxon>
        <taxon>Spermatophyta</taxon>
        <taxon>Magnoliopsida</taxon>
        <taxon>eudicotyledons</taxon>
        <taxon>Gunneridae</taxon>
        <taxon>Pentapetalae</taxon>
        <taxon>asterids</taxon>
        <taxon>campanulids</taxon>
        <taxon>Asterales</taxon>
        <taxon>Asteraceae</taxon>
        <taxon>Asteroideae</taxon>
        <taxon>Anthemideae</taxon>
        <taxon>Anthemidinae</taxon>
        <taxon>Tanacetum</taxon>
    </lineage>
</organism>
<reference evidence="1" key="1">
    <citation type="journal article" date="2019" name="Sci. Rep.">
        <title>Draft genome of Tanacetum cinerariifolium, the natural source of mosquito coil.</title>
        <authorList>
            <person name="Yamashiro T."/>
            <person name="Shiraishi A."/>
            <person name="Satake H."/>
            <person name="Nakayama K."/>
        </authorList>
    </citation>
    <scope>NUCLEOTIDE SEQUENCE</scope>
</reference>
<dbReference type="AlphaFoldDB" id="A0A6L2KL34"/>
<protein>
    <submittedName>
        <fullName evidence="1">Uncharacterized protein</fullName>
    </submittedName>
</protein>
<dbReference type="EMBL" id="BKCJ010002593">
    <property type="protein sequence ID" value="GEU49639.1"/>
    <property type="molecule type" value="Genomic_DNA"/>
</dbReference>
<evidence type="ECO:0000313" key="1">
    <source>
        <dbReference type="EMBL" id="GEU49639.1"/>
    </source>
</evidence>
<sequence>MANDKKFIIISLDISSDSKHNPDLQSTDGSSSFDISTYEEIVYNSPDIVSSKGPSKSLLKCYEDLNDEYKEESWFSKSGGKNNKAKPSFSTAKAYGSSSLKVKAYRSSSSKAKASPKTLIVKSPVPITNCALRLANAKT</sequence>
<gene>
    <name evidence="1" type="ORF">Tci_021617</name>
</gene>
<proteinExistence type="predicted"/>
<accession>A0A6L2KL34</accession>